<feature type="non-terminal residue" evidence="1">
    <location>
        <position position="626"/>
    </location>
</feature>
<organism evidence="1 2">
    <name type="scientific">Rhizoctonia solani 123E</name>
    <dbReference type="NCBI Taxonomy" id="1423351"/>
    <lineage>
        <taxon>Eukaryota</taxon>
        <taxon>Fungi</taxon>
        <taxon>Dikarya</taxon>
        <taxon>Basidiomycota</taxon>
        <taxon>Agaricomycotina</taxon>
        <taxon>Agaricomycetes</taxon>
        <taxon>Cantharellales</taxon>
        <taxon>Ceratobasidiaceae</taxon>
        <taxon>Rhizoctonia</taxon>
    </lineage>
</organism>
<dbReference type="Proteomes" id="UP000027456">
    <property type="component" value="Unassembled WGS sequence"/>
</dbReference>
<keyword evidence="2" id="KW-1185">Reference proteome</keyword>
<comment type="caution">
    <text evidence="1">The sequence shown here is derived from an EMBL/GenBank/DDBJ whole genome shotgun (WGS) entry which is preliminary data.</text>
</comment>
<reference evidence="1 2" key="1">
    <citation type="submission" date="2013-12" db="EMBL/GenBank/DDBJ databases">
        <authorList>
            <person name="Cubeta M."/>
            <person name="Pakala S."/>
            <person name="Fedorova N."/>
            <person name="Thomas E."/>
            <person name="Dean R."/>
            <person name="Jabaji S."/>
            <person name="Neate S."/>
            <person name="Toda T."/>
            <person name="Tavantzis S."/>
            <person name="Vilgalys R."/>
            <person name="Bharathan N."/>
            <person name="Pakala S."/>
            <person name="Losada L.S."/>
            <person name="Zafar N."/>
            <person name="Nierman W."/>
        </authorList>
    </citation>
    <scope>NUCLEOTIDE SEQUENCE [LARGE SCALE GENOMIC DNA]</scope>
    <source>
        <strain evidence="1 2">123E</strain>
    </source>
</reference>
<dbReference type="HOGENOM" id="CLU_437193_0_0_1"/>
<dbReference type="AlphaFoldDB" id="A0A074RUF2"/>
<sequence>MSGIGCFSTLYPIGLVVRDGSPALKYHLRLGAPDPHLARYALDLPMQLDPGNNLLVLDGHQFKNTLGESDYATLLGFKNLSELQFKVHHISPDIGTRAFGPLKGLISRCPNLEFLQLYFISPQLRLAHYNLDDVATWLGLELFMPSLRRLHLLGSVQIDEASLISSPNNETHHFRDFLARHVHIEELYLDCVNLVGSSEAANPESLAQALPSLKSFSGPDVLCDLIVRSSVAKRLECLSIDECSFKAGISFVPHRPRKVLPLPKLRELVIGTNMYYPVLTILELLLPEAPGLERLGLIPIPPACHAMLLELISHTPGLRNTSIFNSTPAVIDPTDHYKRTAGDVAQYRLQFHCHIYLPAGENLEFLKLVQTQCPQLESVNLHIWGVDTVSEIESSQLTTLFGFRNLVKYSLCMRYIVWNIDRETLGPLKTLVFNCPYLESLKLDPSFEDFGLVTTYNLNVLPDLFGQDLTMPHLHTLHLCGNIEIHIASLLGPPAVGSYQFRDFLSRHPQIKDFKLGWSNFTGSWENDLHPNNLGRALPSLKCCSAPLFLCAQLACSAVGAQLEQLTVQDSVIMPVLPSEALPMPTLKVLHIKLHYHPDVLQVMRLIMPVANGLEHLHLRAIRHRQ</sequence>
<dbReference type="SUPFAM" id="SSF52047">
    <property type="entry name" value="RNI-like"/>
    <property type="match status" value="1"/>
</dbReference>
<evidence type="ECO:0000313" key="2">
    <source>
        <dbReference type="Proteomes" id="UP000027456"/>
    </source>
</evidence>
<accession>A0A074RUF2</accession>
<dbReference type="OrthoDB" id="3240262at2759"/>
<gene>
    <name evidence="1" type="ORF">V565_111510</name>
</gene>
<dbReference type="EMBL" id="AZST01000429">
    <property type="protein sequence ID" value="KEP48955.1"/>
    <property type="molecule type" value="Genomic_DNA"/>
</dbReference>
<proteinExistence type="predicted"/>
<dbReference type="PANTHER" id="PTHR32212">
    <property type="entry name" value="CYCLIN-LIKE F-BOX"/>
    <property type="match status" value="1"/>
</dbReference>
<dbReference type="PANTHER" id="PTHR32212:SF461">
    <property type="entry name" value="F-BOX DOMAIN-CONTAINING PROTEIN"/>
    <property type="match status" value="1"/>
</dbReference>
<dbReference type="Gene3D" id="3.80.10.10">
    <property type="entry name" value="Ribonuclease Inhibitor"/>
    <property type="match status" value="2"/>
</dbReference>
<evidence type="ECO:0008006" key="3">
    <source>
        <dbReference type="Google" id="ProtNLM"/>
    </source>
</evidence>
<name>A0A074RUF2_9AGAM</name>
<evidence type="ECO:0000313" key="1">
    <source>
        <dbReference type="EMBL" id="KEP48955.1"/>
    </source>
</evidence>
<protein>
    <recommendedName>
        <fullName evidence="3">F-box-like domain protein</fullName>
    </recommendedName>
</protein>
<dbReference type="InterPro" id="IPR032675">
    <property type="entry name" value="LRR_dom_sf"/>
</dbReference>